<dbReference type="InterPro" id="IPR001254">
    <property type="entry name" value="Trypsin_dom"/>
</dbReference>
<dbReference type="PANTHER" id="PTHR24258">
    <property type="entry name" value="SERINE PROTEASE-RELATED"/>
    <property type="match status" value="1"/>
</dbReference>
<evidence type="ECO:0000256" key="1">
    <source>
        <dbReference type="ARBA" id="ARBA00004613"/>
    </source>
</evidence>
<keyword evidence="6" id="KW-1185">Reference proteome</keyword>
<evidence type="ECO:0000256" key="2">
    <source>
        <dbReference type="ARBA" id="ARBA00022525"/>
    </source>
</evidence>
<feature type="domain" description="Peptidase S1" evidence="4">
    <location>
        <begin position="210"/>
        <end position="455"/>
    </location>
</feature>
<dbReference type="Gene3D" id="2.40.10.10">
    <property type="entry name" value="Trypsin-like serine proteases"/>
    <property type="match status" value="2"/>
</dbReference>
<dbReference type="GO" id="GO:0006508">
    <property type="term" value="P:proteolysis"/>
    <property type="evidence" value="ECO:0007669"/>
    <property type="project" value="InterPro"/>
</dbReference>
<dbReference type="InterPro" id="IPR001314">
    <property type="entry name" value="Peptidase_S1A"/>
</dbReference>
<proteinExistence type="predicted"/>
<evidence type="ECO:0000256" key="3">
    <source>
        <dbReference type="ARBA" id="ARBA00023157"/>
    </source>
</evidence>
<dbReference type="FunFam" id="2.40.10.10:FF:000038">
    <property type="entry name" value="Serine protease"/>
    <property type="match status" value="1"/>
</dbReference>
<reference evidence="5 6" key="1">
    <citation type="submission" date="2018-04" db="EMBL/GenBank/DDBJ databases">
        <authorList>
            <person name="Zhang X."/>
            <person name="Yuan J."/>
            <person name="Li F."/>
            <person name="Xiang J."/>
        </authorList>
    </citation>
    <scope>NUCLEOTIDE SEQUENCE [LARGE SCALE GENOMIC DNA]</scope>
    <source>
        <tissue evidence="5">Muscle</tissue>
    </source>
</reference>
<protein>
    <recommendedName>
        <fullName evidence="4">Peptidase S1 domain-containing protein</fullName>
    </recommendedName>
</protein>
<evidence type="ECO:0000259" key="4">
    <source>
        <dbReference type="PROSITE" id="PS50240"/>
    </source>
</evidence>
<reference evidence="5 6" key="2">
    <citation type="submission" date="2019-01" db="EMBL/GenBank/DDBJ databases">
        <title>The decoding of complex shrimp genome reveals the adaptation for benthos swimmer, frequently molting mechanism and breeding impact on genome.</title>
        <authorList>
            <person name="Sun Y."/>
            <person name="Gao Y."/>
            <person name="Yu Y."/>
        </authorList>
    </citation>
    <scope>NUCLEOTIDE SEQUENCE [LARGE SCALE GENOMIC DNA]</scope>
    <source>
        <tissue evidence="5">Muscle</tissue>
    </source>
</reference>
<comment type="subcellular location">
    <subcellularLocation>
        <location evidence="1">Secreted</location>
    </subcellularLocation>
</comment>
<keyword evidence="2" id="KW-0964">Secreted</keyword>
<dbReference type="SUPFAM" id="SSF50494">
    <property type="entry name" value="Trypsin-like serine proteases"/>
    <property type="match status" value="1"/>
</dbReference>
<dbReference type="InterPro" id="IPR018114">
    <property type="entry name" value="TRYPSIN_HIS"/>
</dbReference>
<dbReference type="OrthoDB" id="5949700at2759"/>
<dbReference type="Pfam" id="PF00089">
    <property type="entry name" value="Trypsin"/>
    <property type="match status" value="1"/>
</dbReference>
<accession>A0A3R7MZK8</accession>
<evidence type="ECO:0000313" key="6">
    <source>
        <dbReference type="Proteomes" id="UP000283509"/>
    </source>
</evidence>
<dbReference type="InterPro" id="IPR043504">
    <property type="entry name" value="Peptidase_S1_PA_chymotrypsin"/>
</dbReference>
<keyword evidence="3" id="KW-1015">Disulfide bond</keyword>
<evidence type="ECO:0000313" key="5">
    <source>
        <dbReference type="EMBL" id="ROT73419.1"/>
    </source>
</evidence>
<comment type="caution">
    <text evidence="5">The sequence shown here is derived from an EMBL/GenBank/DDBJ whole genome shotgun (WGS) entry which is preliminary data.</text>
</comment>
<dbReference type="GO" id="GO:0005576">
    <property type="term" value="C:extracellular region"/>
    <property type="evidence" value="ECO:0007669"/>
    <property type="project" value="UniProtKB-SubCell"/>
</dbReference>
<dbReference type="CDD" id="cd00190">
    <property type="entry name" value="Tryp_SPc"/>
    <property type="match status" value="1"/>
</dbReference>
<dbReference type="PRINTS" id="PR00722">
    <property type="entry name" value="CHYMOTRYPSIN"/>
</dbReference>
<dbReference type="PROSITE" id="PS00134">
    <property type="entry name" value="TRYPSIN_HIS"/>
    <property type="match status" value="1"/>
</dbReference>
<dbReference type="AlphaFoldDB" id="A0A3R7MZK8"/>
<dbReference type="InterPro" id="IPR009003">
    <property type="entry name" value="Peptidase_S1_PA"/>
</dbReference>
<dbReference type="EMBL" id="QCYY01002026">
    <property type="protein sequence ID" value="ROT73419.1"/>
    <property type="molecule type" value="Genomic_DNA"/>
</dbReference>
<sequence length="457" mass="49478">MAGCPVATLRCPEANICCPLSQALHLHDPLLTSRHIGRPTIEANTPAHGDHCVCVPTASCYAHDVVSRTLSDFSDLIDARSRHTDILSNATHDLVSTSISVSEDDLVTASPDDDDVTTTLPLEDDFTDDVLDVNATRVRRDLLTSSHHHQANVTDAPQERHSFGSFPSGSSCGFDQVCCRNPIKPQSRHLATCGHSQAQGVLGRVKNPSFVEGDTEFGEHPWQAAILRQEKGEIMYVCGATLIDDPHLLTAAHCVSKLQLTELRVRLGEWDVRANTEFFRHVELRPASLLVHPQYYAGNLVNDIAILTLEHHVDFSANPHISPVCLPDAHSTFVGHRCQSTGWGKDAFGGDGKFQSILKEVELPVLSHHQCQTALKHTRLGATFSLHQGNLCAGGEAGRDTCKGDGGGPLVCRGDDGAFRLAGLVSWGVGCGEVGVPGVYVKVAHYLDWIESAIRSL</sequence>
<dbReference type="SMART" id="SM00020">
    <property type="entry name" value="Tryp_SPc"/>
    <property type="match status" value="1"/>
</dbReference>
<dbReference type="GO" id="GO:0004252">
    <property type="term" value="F:serine-type endopeptidase activity"/>
    <property type="evidence" value="ECO:0007669"/>
    <property type="project" value="InterPro"/>
</dbReference>
<gene>
    <name evidence="5" type="ORF">C7M84_008084</name>
</gene>
<dbReference type="PROSITE" id="PS50240">
    <property type="entry name" value="TRYPSIN_DOM"/>
    <property type="match status" value="1"/>
</dbReference>
<dbReference type="Proteomes" id="UP000283509">
    <property type="component" value="Unassembled WGS sequence"/>
</dbReference>
<dbReference type="PANTHER" id="PTHR24258:SF142">
    <property type="entry name" value="PEPTIDASE S1 DOMAIN-CONTAINING PROTEIN"/>
    <property type="match status" value="1"/>
</dbReference>
<name>A0A3R7MZK8_PENVA</name>
<organism evidence="5 6">
    <name type="scientific">Penaeus vannamei</name>
    <name type="common">Whiteleg shrimp</name>
    <name type="synonym">Litopenaeus vannamei</name>
    <dbReference type="NCBI Taxonomy" id="6689"/>
    <lineage>
        <taxon>Eukaryota</taxon>
        <taxon>Metazoa</taxon>
        <taxon>Ecdysozoa</taxon>
        <taxon>Arthropoda</taxon>
        <taxon>Crustacea</taxon>
        <taxon>Multicrustacea</taxon>
        <taxon>Malacostraca</taxon>
        <taxon>Eumalacostraca</taxon>
        <taxon>Eucarida</taxon>
        <taxon>Decapoda</taxon>
        <taxon>Dendrobranchiata</taxon>
        <taxon>Penaeoidea</taxon>
        <taxon>Penaeidae</taxon>
        <taxon>Penaeus</taxon>
    </lineage>
</organism>